<keyword evidence="2" id="KW-1185">Reference proteome</keyword>
<dbReference type="AlphaFoldDB" id="A0A2P6NBK3"/>
<dbReference type="InterPro" id="IPR011053">
    <property type="entry name" value="Single_hybrid_motif"/>
</dbReference>
<protein>
    <recommendedName>
        <fullName evidence="3">Lipoyl-binding domain-containing protein</fullName>
    </recommendedName>
</protein>
<name>A0A2P6NBK3_9EUKA</name>
<evidence type="ECO:0008006" key="3">
    <source>
        <dbReference type="Google" id="ProtNLM"/>
    </source>
</evidence>
<proteinExistence type="predicted"/>
<reference evidence="1 2" key="1">
    <citation type="journal article" date="2018" name="Genome Biol. Evol.">
        <title>Multiple Roots of Fruiting Body Formation in Amoebozoa.</title>
        <authorList>
            <person name="Hillmann F."/>
            <person name="Forbes G."/>
            <person name="Novohradska S."/>
            <person name="Ferling I."/>
            <person name="Riege K."/>
            <person name="Groth M."/>
            <person name="Westermann M."/>
            <person name="Marz M."/>
            <person name="Spaller T."/>
            <person name="Winckler T."/>
            <person name="Schaap P."/>
            <person name="Glockner G."/>
        </authorList>
    </citation>
    <scope>NUCLEOTIDE SEQUENCE [LARGE SCALE GENOMIC DNA]</scope>
    <source>
        <strain evidence="1 2">Jena</strain>
    </source>
</reference>
<comment type="caution">
    <text evidence="1">The sequence shown here is derived from an EMBL/GenBank/DDBJ whole genome shotgun (WGS) entry which is preliminary data.</text>
</comment>
<dbReference type="InParanoid" id="A0A2P6NBK3"/>
<dbReference type="SUPFAM" id="SSF51230">
    <property type="entry name" value="Single hybrid motif"/>
    <property type="match status" value="1"/>
</dbReference>
<sequence>MLASFKQVNAFKSLNQRLMQQRPQTLHRSLHATEHKNLSQNIPWMPSPKNKTNGTIVSWHKHAGEYIKPDEKIVTVSFNDNLLQEVRTPVGGLLEKTFLAEREKIESGKDLFSVQIGSTEEKVNLPQDAEYSTNLGPHS</sequence>
<dbReference type="Proteomes" id="UP000241769">
    <property type="component" value="Unassembled WGS sequence"/>
</dbReference>
<gene>
    <name evidence="1" type="ORF">PROFUN_04574</name>
</gene>
<evidence type="ECO:0000313" key="2">
    <source>
        <dbReference type="Proteomes" id="UP000241769"/>
    </source>
</evidence>
<dbReference type="EMBL" id="MDYQ01000128">
    <property type="protein sequence ID" value="PRP81339.1"/>
    <property type="molecule type" value="Genomic_DNA"/>
</dbReference>
<accession>A0A2P6NBK3</accession>
<dbReference type="Gene3D" id="2.40.50.100">
    <property type="match status" value="1"/>
</dbReference>
<evidence type="ECO:0000313" key="1">
    <source>
        <dbReference type="EMBL" id="PRP81339.1"/>
    </source>
</evidence>
<organism evidence="1 2">
    <name type="scientific">Planoprotostelium fungivorum</name>
    <dbReference type="NCBI Taxonomy" id="1890364"/>
    <lineage>
        <taxon>Eukaryota</taxon>
        <taxon>Amoebozoa</taxon>
        <taxon>Evosea</taxon>
        <taxon>Variosea</taxon>
        <taxon>Cavosteliida</taxon>
        <taxon>Cavosteliaceae</taxon>
        <taxon>Planoprotostelium</taxon>
    </lineage>
</organism>
<dbReference type="CDD" id="cd06849">
    <property type="entry name" value="lipoyl_domain"/>
    <property type="match status" value="1"/>
</dbReference>